<dbReference type="GO" id="GO:0008483">
    <property type="term" value="F:transaminase activity"/>
    <property type="evidence" value="ECO:0007669"/>
    <property type="project" value="UniProtKB-KW"/>
</dbReference>
<gene>
    <name evidence="8" type="ORF">SAMN02745746_01682</name>
</gene>
<evidence type="ECO:0000313" key="9">
    <source>
        <dbReference type="Proteomes" id="UP000192920"/>
    </source>
</evidence>
<dbReference type="CDD" id="cd07377">
    <property type="entry name" value="WHTH_GntR"/>
    <property type="match status" value="1"/>
</dbReference>
<proteinExistence type="inferred from homology"/>
<dbReference type="Gene3D" id="3.40.640.10">
    <property type="entry name" value="Type I PLP-dependent aspartate aminotransferase-like (Major domain)"/>
    <property type="match status" value="1"/>
</dbReference>
<dbReference type="PANTHER" id="PTHR46577:SF1">
    <property type="entry name" value="HTH-TYPE TRANSCRIPTIONAL REGULATORY PROTEIN GABR"/>
    <property type="match status" value="1"/>
</dbReference>
<dbReference type="InterPro" id="IPR051446">
    <property type="entry name" value="HTH_trans_reg/aminotransferase"/>
</dbReference>
<protein>
    <recommendedName>
        <fullName evidence="2">Putative 8-amino-7-oxononanoate synthase</fullName>
    </recommendedName>
</protein>
<evidence type="ECO:0000256" key="3">
    <source>
        <dbReference type="ARBA" id="ARBA00022898"/>
    </source>
</evidence>
<accession>A0A1Y6BRB3</accession>
<dbReference type="CDD" id="cd00609">
    <property type="entry name" value="AAT_like"/>
    <property type="match status" value="1"/>
</dbReference>
<keyword evidence="5" id="KW-0238">DNA-binding</keyword>
<dbReference type="STRING" id="1123014.SAMN02745746_01682"/>
<dbReference type="GO" id="GO:0003700">
    <property type="term" value="F:DNA-binding transcription factor activity"/>
    <property type="evidence" value="ECO:0007669"/>
    <property type="project" value="InterPro"/>
</dbReference>
<comment type="similarity">
    <text evidence="1">In the C-terminal section; belongs to the class-I pyridoxal-phosphate-dependent aminotransferase family.</text>
</comment>
<keyword evidence="4" id="KW-0805">Transcription regulation</keyword>
<evidence type="ECO:0000259" key="7">
    <source>
        <dbReference type="PROSITE" id="PS50949"/>
    </source>
</evidence>
<evidence type="ECO:0000256" key="2">
    <source>
        <dbReference type="ARBA" id="ARBA00021531"/>
    </source>
</evidence>
<keyword evidence="8" id="KW-0808">Transferase</keyword>
<keyword evidence="8" id="KW-0032">Aminotransferase</keyword>
<sequence length="474" mass="51764">MLYRQVYRRFKEAILSGTYPPGMRVPSIRTLASELKLSRNTIENAYDLLNGEGFFVSNGQAGTTIADLGFHQLTPRPAQVEPKSAAARLTVRPFQIGVPALDAFPLSIWHTLCQRQLKSRHEISQILSDVQGYLPLREAIAAYLSVSRGISCTPSRVFITSGYRQSMLLLASTLLKAGDAVWIEDPSYPPARQLFGKLGIRQVPVPVDAEGMDVSEGVRLAPDARMALLSPANQSPLGTVLSMSRRMALLSWAESHSAWLIEDDYDSEYCSDGRLLPTLSSLDRLGRTCYLGTFSKTLHPELRLAYAVVPEGLVETVSETAGQLLDGCPLHEQKALATFIADGHFGRHLKKMRTLYVRRREMLVEALQSRLAGHVHISPFSRGLCLLVYLADDCDDVAIAQRACAAGLSVASLSPRATEDNHKRGLLLGFANIVDAQSAEQDVETLAACLATAELIPSGSLGRGRHFAGLEPAK</sequence>
<dbReference type="Pfam" id="PF00155">
    <property type="entry name" value="Aminotran_1_2"/>
    <property type="match status" value="1"/>
</dbReference>
<dbReference type="InterPro" id="IPR000524">
    <property type="entry name" value="Tscrpt_reg_HTH_GntR"/>
</dbReference>
<dbReference type="Proteomes" id="UP000192920">
    <property type="component" value="Unassembled WGS sequence"/>
</dbReference>
<dbReference type="InterPro" id="IPR036390">
    <property type="entry name" value="WH_DNA-bd_sf"/>
</dbReference>
<name>A0A1Y6BRB3_9NEIS</name>
<keyword evidence="3" id="KW-0663">Pyridoxal phosphate</keyword>
<dbReference type="EMBL" id="FXAG01000007">
    <property type="protein sequence ID" value="SMF17018.1"/>
    <property type="molecule type" value="Genomic_DNA"/>
</dbReference>
<dbReference type="GO" id="GO:0003677">
    <property type="term" value="F:DNA binding"/>
    <property type="evidence" value="ECO:0007669"/>
    <property type="project" value="UniProtKB-KW"/>
</dbReference>
<dbReference type="PROSITE" id="PS50949">
    <property type="entry name" value="HTH_GNTR"/>
    <property type="match status" value="1"/>
</dbReference>
<evidence type="ECO:0000313" key="8">
    <source>
        <dbReference type="EMBL" id="SMF17018.1"/>
    </source>
</evidence>
<dbReference type="InterPro" id="IPR015424">
    <property type="entry name" value="PyrdxlP-dep_Trfase"/>
</dbReference>
<evidence type="ECO:0000256" key="4">
    <source>
        <dbReference type="ARBA" id="ARBA00023015"/>
    </source>
</evidence>
<dbReference type="InterPro" id="IPR036388">
    <property type="entry name" value="WH-like_DNA-bd_sf"/>
</dbReference>
<evidence type="ECO:0000256" key="5">
    <source>
        <dbReference type="ARBA" id="ARBA00023125"/>
    </source>
</evidence>
<dbReference type="PANTHER" id="PTHR46577">
    <property type="entry name" value="HTH-TYPE TRANSCRIPTIONAL REGULATORY PROTEIN GABR"/>
    <property type="match status" value="1"/>
</dbReference>
<organism evidence="8 9">
    <name type="scientific">Pseudogulbenkiania subflava DSM 22618</name>
    <dbReference type="NCBI Taxonomy" id="1123014"/>
    <lineage>
        <taxon>Bacteria</taxon>
        <taxon>Pseudomonadati</taxon>
        <taxon>Pseudomonadota</taxon>
        <taxon>Betaproteobacteria</taxon>
        <taxon>Neisseriales</taxon>
        <taxon>Chromobacteriaceae</taxon>
        <taxon>Pseudogulbenkiania</taxon>
    </lineage>
</organism>
<dbReference type="InterPro" id="IPR004839">
    <property type="entry name" value="Aminotransferase_I/II_large"/>
</dbReference>
<keyword evidence="9" id="KW-1185">Reference proteome</keyword>
<dbReference type="SMART" id="SM00345">
    <property type="entry name" value="HTH_GNTR"/>
    <property type="match status" value="1"/>
</dbReference>
<evidence type="ECO:0000256" key="1">
    <source>
        <dbReference type="ARBA" id="ARBA00005384"/>
    </source>
</evidence>
<dbReference type="AlphaFoldDB" id="A0A1Y6BRB3"/>
<keyword evidence="6" id="KW-0804">Transcription</keyword>
<dbReference type="Pfam" id="PF00392">
    <property type="entry name" value="GntR"/>
    <property type="match status" value="1"/>
</dbReference>
<dbReference type="Gene3D" id="1.10.10.10">
    <property type="entry name" value="Winged helix-like DNA-binding domain superfamily/Winged helix DNA-binding domain"/>
    <property type="match status" value="1"/>
</dbReference>
<reference evidence="9" key="1">
    <citation type="submission" date="2017-04" db="EMBL/GenBank/DDBJ databases">
        <authorList>
            <person name="Varghese N."/>
            <person name="Submissions S."/>
        </authorList>
    </citation>
    <scope>NUCLEOTIDE SEQUENCE [LARGE SCALE GENOMIC DNA]</scope>
    <source>
        <strain evidence="9">DSM 22618</strain>
    </source>
</reference>
<dbReference type="SUPFAM" id="SSF46785">
    <property type="entry name" value="Winged helix' DNA-binding domain"/>
    <property type="match status" value="1"/>
</dbReference>
<dbReference type="SUPFAM" id="SSF53383">
    <property type="entry name" value="PLP-dependent transferases"/>
    <property type="match status" value="1"/>
</dbReference>
<dbReference type="InterPro" id="IPR015421">
    <property type="entry name" value="PyrdxlP-dep_Trfase_major"/>
</dbReference>
<dbReference type="GO" id="GO:0030170">
    <property type="term" value="F:pyridoxal phosphate binding"/>
    <property type="evidence" value="ECO:0007669"/>
    <property type="project" value="InterPro"/>
</dbReference>
<feature type="domain" description="HTH gntR-type" evidence="7">
    <location>
        <begin position="1"/>
        <end position="68"/>
    </location>
</feature>
<evidence type="ECO:0000256" key="6">
    <source>
        <dbReference type="ARBA" id="ARBA00023163"/>
    </source>
</evidence>